<dbReference type="AlphaFoldDB" id="A0A914XPF0"/>
<evidence type="ECO:0000313" key="3">
    <source>
        <dbReference type="WBParaSite" id="PSAMB.scaffold912size38703.g9604.t1"/>
    </source>
</evidence>
<sequence>MLLLFTAALCRGTKFPSACASCVGVRCPSTHTGIRLACSCGLCPVTKPPPFTLPPLTRPLGDADYVCHHELCWCKMRRWSSRPIWCVPADLINGHESRMMNRS</sequence>
<proteinExistence type="predicted"/>
<name>A0A914XPF0_9BILA</name>
<feature type="signal peptide" evidence="1">
    <location>
        <begin position="1"/>
        <end position="20"/>
    </location>
</feature>
<evidence type="ECO:0000313" key="2">
    <source>
        <dbReference type="Proteomes" id="UP000887566"/>
    </source>
</evidence>
<evidence type="ECO:0000256" key="1">
    <source>
        <dbReference type="SAM" id="SignalP"/>
    </source>
</evidence>
<dbReference type="Proteomes" id="UP000887566">
    <property type="component" value="Unplaced"/>
</dbReference>
<keyword evidence="1" id="KW-0732">Signal</keyword>
<reference evidence="3" key="1">
    <citation type="submission" date="2022-11" db="UniProtKB">
        <authorList>
            <consortium name="WormBaseParasite"/>
        </authorList>
    </citation>
    <scope>IDENTIFICATION</scope>
</reference>
<accession>A0A914XPF0</accession>
<organism evidence="2 3">
    <name type="scientific">Plectus sambesii</name>
    <dbReference type="NCBI Taxonomy" id="2011161"/>
    <lineage>
        <taxon>Eukaryota</taxon>
        <taxon>Metazoa</taxon>
        <taxon>Ecdysozoa</taxon>
        <taxon>Nematoda</taxon>
        <taxon>Chromadorea</taxon>
        <taxon>Plectida</taxon>
        <taxon>Plectina</taxon>
        <taxon>Plectoidea</taxon>
        <taxon>Plectidae</taxon>
        <taxon>Plectus</taxon>
    </lineage>
</organism>
<keyword evidence="2" id="KW-1185">Reference proteome</keyword>
<protein>
    <submittedName>
        <fullName evidence="3">Secreted protein</fullName>
    </submittedName>
</protein>
<feature type="chain" id="PRO_5037079632" evidence="1">
    <location>
        <begin position="21"/>
        <end position="103"/>
    </location>
</feature>
<dbReference type="WBParaSite" id="PSAMB.scaffold912size38703.g9604.t1">
    <property type="protein sequence ID" value="PSAMB.scaffold912size38703.g9604.t1"/>
    <property type="gene ID" value="PSAMB.scaffold912size38703.g9604"/>
</dbReference>